<dbReference type="OrthoDB" id="6759373at2759"/>
<keyword evidence="2" id="KW-1185">Reference proteome</keyword>
<organism evidence="1 2">
    <name type="scientific">Eumeta variegata</name>
    <name type="common">Bagworm moth</name>
    <name type="synonym">Eumeta japonica</name>
    <dbReference type="NCBI Taxonomy" id="151549"/>
    <lineage>
        <taxon>Eukaryota</taxon>
        <taxon>Metazoa</taxon>
        <taxon>Ecdysozoa</taxon>
        <taxon>Arthropoda</taxon>
        <taxon>Hexapoda</taxon>
        <taxon>Insecta</taxon>
        <taxon>Pterygota</taxon>
        <taxon>Neoptera</taxon>
        <taxon>Endopterygota</taxon>
        <taxon>Lepidoptera</taxon>
        <taxon>Glossata</taxon>
        <taxon>Ditrysia</taxon>
        <taxon>Tineoidea</taxon>
        <taxon>Psychidae</taxon>
        <taxon>Oiketicinae</taxon>
        <taxon>Eumeta</taxon>
    </lineage>
</organism>
<accession>A0A4C1X0H4</accession>
<dbReference type="AlphaFoldDB" id="A0A4C1X0H4"/>
<name>A0A4C1X0H4_EUMVA</name>
<gene>
    <name evidence="1" type="ORF">EVAR_89683_1</name>
</gene>
<reference evidence="1 2" key="1">
    <citation type="journal article" date="2019" name="Commun. Biol.">
        <title>The bagworm genome reveals a unique fibroin gene that provides high tensile strength.</title>
        <authorList>
            <person name="Kono N."/>
            <person name="Nakamura H."/>
            <person name="Ohtoshi R."/>
            <person name="Tomita M."/>
            <person name="Numata K."/>
            <person name="Arakawa K."/>
        </authorList>
    </citation>
    <scope>NUCLEOTIDE SEQUENCE [LARGE SCALE GENOMIC DNA]</scope>
</reference>
<protein>
    <submittedName>
        <fullName evidence="1">Uncharacterized protein</fullName>
    </submittedName>
</protein>
<dbReference type="Proteomes" id="UP000299102">
    <property type="component" value="Unassembled WGS sequence"/>
</dbReference>
<proteinExistence type="predicted"/>
<sequence length="105" mass="11952">MDPRRGPHFIARWFEAAMWANGWNQGQAQTALILGHRDSVLTIFKELGKHPTYKQLMKALEVGYGDGHLKHGYHAKLKVSEEPVVQLCSSGLSSVKNWDTKHINW</sequence>
<evidence type="ECO:0000313" key="2">
    <source>
        <dbReference type="Proteomes" id="UP000299102"/>
    </source>
</evidence>
<dbReference type="EMBL" id="BGZK01000680">
    <property type="protein sequence ID" value="GBP55859.1"/>
    <property type="molecule type" value="Genomic_DNA"/>
</dbReference>
<evidence type="ECO:0000313" key="1">
    <source>
        <dbReference type="EMBL" id="GBP55859.1"/>
    </source>
</evidence>
<comment type="caution">
    <text evidence="1">The sequence shown here is derived from an EMBL/GenBank/DDBJ whole genome shotgun (WGS) entry which is preliminary data.</text>
</comment>